<dbReference type="Proteomes" id="UP000295341">
    <property type="component" value="Unassembled WGS sequence"/>
</dbReference>
<dbReference type="AlphaFoldDB" id="A0A4R7PDE0"/>
<evidence type="ECO:0000313" key="3">
    <source>
        <dbReference type="EMBL" id="TDU31290.1"/>
    </source>
</evidence>
<dbReference type="PANTHER" id="PTHR19353">
    <property type="entry name" value="FATTY ACID DESATURASE 2"/>
    <property type="match status" value="1"/>
</dbReference>
<keyword evidence="1" id="KW-0812">Transmembrane</keyword>
<organism evidence="3 4">
    <name type="scientific">Panacagrimonas perspica</name>
    <dbReference type="NCBI Taxonomy" id="381431"/>
    <lineage>
        <taxon>Bacteria</taxon>
        <taxon>Pseudomonadati</taxon>
        <taxon>Pseudomonadota</taxon>
        <taxon>Gammaproteobacteria</taxon>
        <taxon>Nevskiales</taxon>
        <taxon>Nevskiaceae</taxon>
        <taxon>Panacagrimonas</taxon>
    </lineage>
</organism>
<keyword evidence="1" id="KW-1133">Transmembrane helix</keyword>
<evidence type="ECO:0000313" key="4">
    <source>
        <dbReference type="Proteomes" id="UP000295341"/>
    </source>
</evidence>
<dbReference type="Pfam" id="PF00487">
    <property type="entry name" value="FA_desaturase"/>
    <property type="match status" value="1"/>
</dbReference>
<reference evidence="3 4" key="1">
    <citation type="submission" date="2019-03" db="EMBL/GenBank/DDBJ databases">
        <title>Genomic Encyclopedia of Type Strains, Phase IV (KMG-IV): sequencing the most valuable type-strain genomes for metagenomic binning, comparative biology and taxonomic classification.</title>
        <authorList>
            <person name="Goeker M."/>
        </authorList>
    </citation>
    <scope>NUCLEOTIDE SEQUENCE [LARGE SCALE GENOMIC DNA]</scope>
    <source>
        <strain evidence="3 4">DSM 26377</strain>
    </source>
</reference>
<name>A0A4R7PDE0_9GAMM</name>
<sequence length="313" mass="36672">MRLRPLVSVVKFTWFVCLMVLLTWLAWHSESLYVDWPIYVALGYLWMSVVTFMHDATHDSLFPRRWQNQVFGTVAMLPLMVSFIAFKEDHLQHHRHNRSPKDPDAFTMGQRGIADFAVFYLYFFIGGLLTALHFTLIYPIKAFGLRQWAIHLFENGLKAALYISLIFWARSHDVLGEFLAVWLFPLLFFSLFNSFRFIAEHYETPWNRGNLMGTRTITSNRLHSYFWNNINWHIGHHVYPRVPWYNLVDLHRRLEPEIEALGAVVDKSYTQVCWNAFVKGPESEARLALVHPPVGTVRIPQPEPMIQAIPLKA</sequence>
<comment type="caution">
    <text evidence="3">The sequence shown here is derived from an EMBL/GenBank/DDBJ whole genome shotgun (WGS) entry which is preliminary data.</text>
</comment>
<feature type="transmembrane region" description="Helical" evidence="1">
    <location>
        <begin position="66"/>
        <end position="86"/>
    </location>
</feature>
<evidence type="ECO:0000259" key="2">
    <source>
        <dbReference type="Pfam" id="PF00487"/>
    </source>
</evidence>
<keyword evidence="4" id="KW-1185">Reference proteome</keyword>
<accession>A0A4R7PDE0</accession>
<dbReference type="PANTHER" id="PTHR19353:SF19">
    <property type="entry name" value="DELTA(5) FATTY ACID DESATURASE C-RELATED"/>
    <property type="match status" value="1"/>
</dbReference>
<dbReference type="InterPro" id="IPR012171">
    <property type="entry name" value="Fatty_acid_desaturase"/>
</dbReference>
<proteinExistence type="predicted"/>
<dbReference type="GO" id="GO:0008610">
    <property type="term" value="P:lipid biosynthetic process"/>
    <property type="evidence" value="ECO:0007669"/>
    <property type="project" value="UniProtKB-ARBA"/>
</dbReference>
<dbReference type="GO" id="GO:0016020">
    <property type="term" value="C:membrane"/>
    <property type="evidence" value="ECO:0007669"/>
    <property type="project" value="TreeGrafter"/>
</dbReference>
<evidence type="ECO:0000256" key="1">
    <source>
        <dbReference type="SAM" id="Phobius"/>
    </source>
</evidence>
<feature type="transmembrane region" description="Helical" evidence="1">
    <location>
        <begin position="181"/>
        <end position="199"/>
    </location>
</feature>
<feature type="transmembrane region" description="Helical" evidence="1">
    <location>
        <begin position="119"/>
        <end position="140"/>
    </location>
</feature>
<feature type="transmembrane region" description="Helical" evidence="1">
    <location>
        <begin position="152"/>
        <end position="169"/>
    </location>
</feature>
<dbReference type="RefSeq" id="WP_162851006.1">
    <property type="nucleotide sequence ID" value="NZ_MWIN01000014.1"/>
</dbReference>
<feature type="transmembrane region" description="Helical" evidence="1">
    <location>
        <begin position="12"/>
        <end position="30"/>
    </location>
</feature>
<dbReference type="InterPro" id="IPR005804">
    <property type="entry name" value="FA_desaturase_dom"/>
</dbReference>
<dbReference type="GO" id="GO:0016717">
    <property type="term" value="F:oxidoreductase activity, acting on paired donors, with oxidation of a pair of donors resulting in the reduction of molecular oxygen to two molecules of water"/>
    <property type="evidence" value="ECO:0007669"/>
    <property type="project" value="TreeGrafter"/>
</dbReference>
<dbReference type="EMBL" id="SOBT01000008">
    <property type="protein sequence ID" value="TDU31290.1"/>
    <property type="molecule type" value="Genomic_DNA"/>
</dbReference>
<feature type="domain" description="Fatty acid desaturase" evidence="2">
    <location>
        <begin position="36"/>
        <end position="265"/>
    </location>
</feature>
<keyword evidence="1" id="KW-0472">Membrane</keyword>
<feature type="transmembrane region" description="Helical" evidence="1">
    <location>
        <begin position="36"/>
        <end position="54"/>
    </location>
</feature>
<gene>
    <name evidence="3" type="ORF">DFR24_0654</name>
</gene>
<protein>
    <submittedName>
        <fullName evidence="3">Fatty acid desaturase</fullName>
    </submittedName>
</protein>